<dbReference type="Proteomes" id="UP000265618">
    <property type="component" value="Unassembled WGS sequence"/>
</dbReference>
<organism evidence="1 2">
    <name type="scientific">Kipferlia bialata</name>
    <dbReference type="NCBI Taxonomy" id="797122"/>
    <lineage>
        <taxon>Eukaryota</taxon>
        <taxon>Metamonada</taxon>
        <taxon>Carpediemonas-like organisms</taxon>
        <taxon>Kipferlia</taxon>
    </lineage>
</organism>
<evidence type="ECO:0000313" key="2">
    <source>
        <dbReference type="Proteomes" id="UP000265618"/>
    </source>
</evidence>
<name>A0A9K3CYZ6_9EUKA</name>
<dbReference type="EMBL" id="BDIP01002162">
    <property type="protein sequence ID" value="GIQ85831.1"/>
    <property type="molecule type" value="Genomic_DNA"/>
</dbReference>
<keyword evidence="2" id="KW-1185">Reference proteome</keyword>
<accession>A0A9K3CYZ6</accession>
<feature type="non-terminal residue" evidence="1">
    <location>
        <position position="1"/>
    </location>
</feature>
<protein>
    <submittedName>
        <fullName evidence="1">Uncharacterized protein</fullName>
    </submittedName>
</protein>
<proteinExistence type="predicted"/>
<evidence type="ECO:0000313" key="1">
    <source>
        <dbReference type="EMBL" id="GIQ85831.1"/>
    </source>
</evidence>
<gene>
    <name evidence="1" type="ORF">KIPB_007567</name>
</gene>
<dbReference type="AlphaFoldDB" id="A0A9K3CYZ6"/>
<sequence length="156" mass="18147">LAHRIECKDTMHQWMQKNSRNLDQIANRGQCEFVPIYDTKTSYPFHGVERDMRFDSRMGDDSKTTYREFYLAKFSRPPRRQACDQATQDECLALVKQMSGRVDMIRSVNRQGEVVHLLPALCRPSDLPEEVRQALPQICGLKPTQRIKETSALGMW</sequence>
<reference evidence="1 2" key="1">
    <citation type="journal article" date="2018" name="PLoS ONE">
        <title>The draft genome of Kipferlia bialata reveals reductive genome evolution in fornicate parasites.</title>
        <authorList>
            <person name="Tanifuji G."/>
            <person name="Takabayashi S."/>
            <person name="Kume K."/>
            <person name="Takagi M."/>
            <person name="Nakayama T."/>
            <person name="Kamikawa R."/>
            <person name="Inagaki Y."/>
            <person name="Hashimoto T."/>
        </authorList>
    </citation>
    <scope>NUCLEOTIDE SEQUENCE [LARGE SCALE GENOMIC DNA]</scope>
    <source>
        <strain evidence="1">NY0173</strain>
    </source>
</reference>
<comment type="caution">
    <text evidence="1">The sequence shown here is derived from an EMBL/GenBank/DDBJ whole genome shotgun (WGS) entry which is preliminary data.</text>
</comment>